<organism evidence="3 4">
    <name type="scientific">Planoprotostelium fungivorum</name>
    <dbReference type="NCBI Taxonomy" id="1890364"/>
    <lineage>
        <taxon>Eukaryota</taxon>
        <taxon>Amoebozoa</taxon>
        <taxon>Evosea</taxon>
        <taxon>Variosea</taxon>
        <taxon>Cavosteliida</taxon>
        <taxon>Cavosteliaceae</taxon>
        <taxon>Planoprotostelium</taxon>
    </lineage>
</organism>
<feature type="compositionally biased region" description="Basic residues" evidence="1">
    <location>
        <begin position="58"/>
        <end position="67"/>
    </location>
</feature>
<feature type="region of interest" description="Disordered" evidence="1">
    <location>
        <begin position="47"/>
        <end position="86"/>
    </location>
</feature>
<keyword evidence="2" id="KW-0472">Membrane</keyword>
<name>A0A2P6NAH4_9EUKA</name>
<dbReference type="Proteomes" id="UP000241769">
    <property type="component" value="Unassembled WGS sequence"/>
</dbReference>
<evidence type="ECO:0000256" key="1">
    <source>
        <dbReference type="SAM" id="MobiDB-lite"/>
    </source>
</evidence>
<protein>
    <submittedName>
        <fullName evidence="3">Uncharacterized protein</fullName>
    </submittedName>
</protein>
<feature type="compositionally biased region" description="Basic and acidic residues" evidence="1">
    <location>
        <begin position="47"/>
        <end position="57"/>
    </location>
</feature>
<feature type="transmembrane region" description="Helical" evidence="2">
    <location>
        <begin position="20"/>
        <end position="42"/>
    </location>
</feature>
<reference evidence="3 4" key="1">
    <citation type="journal article" date="2018" name="Genome Biol. Evol.">
        <title>Multiple Roots of Fruiting Body Formation in Amoebozoa.</title>
        <authorList>
            <person name="Hillmann F."/>
            <person name="Forbes G."/>
            <person name="Novohradska S."/>
            <person name="Ferling I."/>
            <person name="Riege K."/>
            <person name="Groth M."/>
            <person name="Westermann M."/>
            <person name="Marz M."/>
            <person name="Spaller T."/>
            <person name="Winckler T."/>
            <person name="Schaap P."/>
            <person name="Glockner G."/>
        </authorList>
    </citation>
    <scope>NUCLEOTIDE SEQUENCE [LARGE SCALE GENOMIC DNA]</scope>
    <source>
        <strain evidence="3 4">Jena</strain>
    </source>
</reference>
<keyword evidence="2" id="KW-0812">Transmembrane</keyword>
<dbReference type="EMBL" id="MDYQ01000134">
    <property type="protein sequence ID" value="PRP80939.1"/>
    <property type="molecule type" value="Genomic_DNA"/>
</dbReference>
<dbReference type="InParanoid" id="A0A2P6NAH4"/>
<feature type="compositionally biased region" description="Basic and acidic residues" evidence="1">
    <location>
        <begin position="73"/>
        <end position="85"/>
    </location>
</feature>
<sequence length="182" mass="21538">MSTATATWLIRLDFYLPLRLWSFQSLGIGYVFLLQIEISMPCRYQPKEQQKRKEVTHTRQRRVRKTHTSNSDTMKRTYQEEEPNVKRMKFSSNTEWNPTPEWNTYEGRLSDLLCQDDQQLDLLALDLLSQPLFIWDESTSDVLTQPSTPTREEETTMQCHRMQRTIQQFESMLIGGRPGLCL</sequence>
<proteinExistence type="predicted"/>
<dbReference type="AlphaFoldDB" id="A0A2P6NAH4"/>
<evidence type="ECO:0000313" key="3">
    <source>
        <dbReference type="EMBL" id="PRP80939.1"/>
    </source>
</evidence>
<keyword evidence="4" id="KW-1185">Reference proteome</keyword>
<comment type="caution">
    <text evidence="3">The sequence shown here is derived from an EMBL/GenBank/DDBJ whole genome shotgun (WGS) entry which is preliminary data.</text>
</comment>
<keyword evidence="2" id="KW-1133">Transmembrane helix</keyword>
<evidence type="ECO:0000256" key="2">
    <source>
        <dbReference type="SAM" id="Phobius"/>
    </source>
</evidence>
<evidence type="ECO:0000313" key="4">
    <source>
        <dbReference type="Proteomes" id="UP000241769"/>
    </source>
</evidence>
<gene>
    <name evidence="3" type="ORF">PROFUN_11268</name>
</gene>
<accession>A0A2P6NAH4</accession>